<dbReference type="InterPro" id="IPR002569">
    <property type="entry name" value="Met_Sox_Rdtase_MsrA_dom"/>
</dbReference>
<dbReference type="SUPFAM" id="SSF55068">
    <property type="entry name" value="Peptide methionine sulfoxide reductase"/>
    <property type="match status" value="1"/>
</dbReference>
<dbReference type="HAMAP" id="MF_01401">
    <property type="entry name" value="MsrA"/>
    <property type="match status" value="1"/>
</dbReference>
<reference evidence="7 8" key="1">
    <citation type="submission" date="2016-10" db="EMBL/GenBank/DDBJ databases">
        <title>The whole genome sequencing and assembly of Bacillus simplex DSM 1321 strain.</title>
        <authorList>
            <person name="Park M.-K."/>
            <person name="Lee Y.-J."/>
            <person name="Yi H."/>
            <person name="Bahn Y.-S."/>
            <person name="Kim J.F."/>
            <person name="Lee D.-W."/>
        </authorList>
    </citation>
    <scope>NUCLEOTIDE SEQUENCE [LARGE SCALE GENOMIC DNA]</scope>
    <source>
        <strain evidence="7 8">DSM 1321</strain>
    </source>
</reference>
<dbReference type="InterPro" id="IPR036509">
    <property type="entry name" value="Met_Sox_Rdtase_MsrA_sf"/>
</dbReference>
<feature type="domain" description="Peptide methionine sulphoxide reductase MsrA" evidence="6">
    <location>
        <begin position="7"/>
        <end position="158"/>
    </location>
</feature>
<evidence type="ECO:0000256" key="3">
    <source>
        <dbReference type="ARBA" id="ARBA00047806"/>
    </source>
</evidence>
<evidence type="ECO:0000313" key="7">
    <source>
        <dbReference type="EMBL" id="ASS96623.1"/>
    </source>
</evidence>
<dbReference type="EC" id="1.8.4.11" evidence="5"/>
<evidence type="ECO:0000256" key="4">
    <source>
        <dbReference type="ARBA" id="ARBA00048782"/>
    </source>
</evidence>
<sequence length="180" mass="20666">MTKQLEKATFAGGCFWCMVKPFDEQPGIESVISGYTGGTTENPTYKEVCSETTGHYEAVQITFDPNVYPYEKIIELFWQQIDPTDAGGQFYDRGSSYQTAIFYHDENQREIAEASKAKLQASGKFSGPIVTPIMLAKTFYPAETYHQHYYKKQPEHYERYSIGSGRKAFIQHHWGEKNEK</sequence>
<evidence type="ECO:0000256" key="1">
    <source>
        <dbReference type="ARBA" id="ARBA00005591"/>
    </source>
</evidence>
<proteinExistence type="inferred from homology"/>
<dbReference type="OrthoDB" id="4174719at2"/>
<dbReference type="FunFam" id="3.30.1060.10:FF:000003">
    <property type="entry name" value="Peptide methionine sulfoxide reductase MsrA"/>
    <property type="match status" value="1"/>
</dbReference>
<dbReference type="Pfam" id="PF01625">
    <property type="entry name" value="PMSR"/>
    <property type="match status" value="1"/>
</dbReference>
<feature type="active site" evidence="5">
    <location>
        <position position="14"/>
    </location>
</feature>
<dbReference type="PANTHER" id="PTHR43774:SF1">
    <property type="entry name" value="PEPTIDE METHIONINE SULFOXIDE REDUCTASE MSRA 2"/>
    <property type="match status" value="1"/>
</dbReference>
<comment type="catalytic activity">
    <reaction evidence="3 5">
        <text>L-methionyl-[protein] + [thioredoxin]-disulfide + H2O = L-methionyl-(S)-S-oxide-[protein] + [thioredoxin]-dithiol</text>
        <dbReference type="Rhea" id="RHEA:14217"/>
        <dbReference type="Rhea" id="RHEA-COMP:10698"/>
        <dbReference type="Rhea" id="RHEA-COMP:10700"/>
        <dbReference type="Rhea" id="RHEA-COMP:12313"/>
        <dbReference type="Rhea" id="RHEA-COMP:12315"/>
        <dbReference type="ChEBI" id="CHEBI:15377"/>
        <dbReference type="ChEBI" id="CHEBI:16044"/>
        <dbReference type="ChEBI" id="CHEBI:29950"/>
        <dbReference type="ChEBI" id="CHEBI:44120"/>
        <dbReference type="ChEBI" id="CHEBI:50058"/>
        <dbReference type="EC" id="1.8.4.11"/>
    </reaction>
</comment>
<accession>A0A223EMZ4</accession>
<evidence type="ECO:0000256" key="2">
    <source>
        <dbReference type="ARBA" id="ARBA00023002"/>
    </source>
</evidence>
<dbReference type="AlphaFoldDB" id="A0A223EMZ4"/>
<evidence type="ECO:0000259" key="6">
    <source>
        <dbReference type="Pfam" id="PF01625"/>
    </source>
</evidence>
<dbReference type="GO" id="GO:0033744">
    <property type="term" value="F:L-methionine:thioredoxin-disulfide S-oxidoreductase activity"/>
    <property type="evidence" value="ECO:0007669"/>
    <property type="project" value="RHEA"/>
</dbReference>
<dbReference type="NCBIfam" id="TIGR00401">
    <property type="entry name" value="msrA"/>
    <property type="match status" value="1"/>
</dbReference>
<comment type="function">
    <text evidence="5">Has an important function as a repair enzyme for proteins that have been inactivated by oxidation. Catalyzes the reversible oxidation-reduction of methionine sulfoxide in proteins to methionine.</text>
</comment>
<gene>
    <name evidence="5" type="primary">msrA</name>
    <name evidence="7" type="ORF">BS1321_23575</name>
</gene>
<organism evidence="7 8">
    <name type="scientific">Peribacillus simplex NBRC 15720 = DSM 1321</name>
    <dbReference type="NCBI Taxonomy" id="1349754"/>
    <lineage>
        <taxon>Bacteria</taxon>
        <taxon>Bacillati</taxon>
        <taxon>Bacillota</taxon>
        <taxon>Bacilli</taxon>
        <taxon>Bacillales</taxon>
        <taxon>Bacillaceae</taxon>
        <taxon>Peribacillus</taxon>
    </lineage>
</organism>
<dbReference type="GO" id="GO:0008113">
    <property type="term" value="F:peptide-methionine (S)-S-oxide reductase activity"/>
    <property type="evidence" value="ECO:0007669"/>
    <property type="project" value="UniProtKB-UniRule"/>
</dbReference>
<comment type="similarity">
    <text evidence="1 5">Belongs to the MsrA Met sulfoxide reductase family.</text>
</comment>
<dbReference type="Proteomes" id="UP000214618">
    <property type="component" value="Chromosome"/>
</dbReference>
<dbReference type="PANTHER" id="PTHR43774">
    <property type="entry name" value="PEPTIDE METHIONINE SULFOXIDE REDUCTASE"/>
    <property type="match status" value="1"/>
</dbReference>
<evidence type="ECO:0000313" key="8">
    <source>
        <dbReference type="Proteomes" id="UP000214618"/>
    </source>
</evidence>
<dbReference type="Gene3D" id="3.30.1060.10">
    <property type="entry name" value="Peptide methionine sulphoxide reductase MsrA"/>
    <property type="match status" value="1"/>
</dbReference>
<dbReference type="EMBL" id="CP017704">
    <property type="protein sequence ID" value="ASS96623.1"/>
    <property type="molecule type" value="Genomic_DNA"/>
</dbReference>
<protein>
    <recommendedName>
        <fullName evidence="5">Peptide methionine sulfoxide reductase MsrA</fullName>
        <shortName evidence="5">Protein-methionine-S-oxide reductase</shortName>
        <ecNumber evidence="5">1.8.4.11</ecNumber>
    </recommendedName>
    <alternativeName>
        <fullName evidence="5">Peptide-methionine (S)-S-oxide reductase</fullName>
        <shortName evidence="5">Peptide Met(O) reductase</shortName>
    </alternativeName>
</protein>
<evidence type="ECO:0000256" key="5">
    <source>
        <dbReference type="HAMAP-Rule" id="MF_01401"/>
    </source>
</evidence>
<name>A0A223EMZ4_9BACI</name>
<comment type="catalytic activity">
    <reaction evidence="4 5">
        <text>[thioredoxin]-disulfide + L-methionine + H2O = L-methionine (S)-S-oxide + [thioredoxin]-dithiol</text>
        <dbReference type="Rhea" id="RHEA:19993"/>
        <dbReference type="Rhea" id="RHEA-COMP:10698"/>
        <dbReference type="Rhea" id="RHEA-COMP:10700"/>
        <dbReference type="ChEBI" id="CHEBI:15377"/>
        <dbReference type="ChEBI" id="CHEBI:29950"/>
        <dbReference type="ChEBI" id="CHEBI:50058"/>
        <dbReference type="ChEBI" id="CHEBI:57844"/>
        <dbReference type="ChEBI" id="CHEBI:58772"/>
        <dbReference type="EC" id="1.8.4.11"/>
    </reaction>
</comment>
<keyword evidence="2 5" id="KW-0560">Oxidoreductase</keyword>